<dbReference type="Pfam" id="PF00096">
    <property type="entry name" value="zf-C2H2"/>
    <property type="match status" value="5"/>
</dbReference>
<keyword evidence="6" id="KW-0539">Nucleus</keyword>
<dbReference type="GO" id="GO:0005634">
    <property type="term" value="C:nucleus"/>
    <property type="evidence" value="ECO:0007669"/>
    <property type="project" value="UniProtKB-SubCell"/>
</dbReference>
<dbReference type="EMBL" id="OC320477">
    <property type="protein sequence ID" value="CAD7408163.1"/>
    <property type="molecule type" value="Genomic_DNA"/>
</dbReference>
<dbReference type="GO" id="GO:0001228">
    <property type="term" value="F:DNA-binding transcription activator activity, RNA polymerase II-specific"/>
    <property type="evidence" value="ECO:0007669"/>
    <property type="project" value="TreeGrafter"/>
</dbReference>
<evidence type="ECO:0000256" key="2">
    <source>
        <dbReference type="ARBA" id="ARBA00022723"/>
    </source>
</evidence>
<evidence type="ECO:0000256" key="1">
    <source>
        <dbReference type="ARBA" id="ARBA00004123"/>
    </source>
</evidence>
<keyword evidence="3" id="KW-0677">Repeat</keyword>
<evidence type="ECO:0000256" key="5">
    <source>
        <dbReference type="ARBA" id="ARBA00022833"/>
    </source>
</evidence>
<dbReference type="FunFam" id="3.30.160.60:FF:002343">
    <property type="entry name" value="Zinc finger protein 33A"/>
    <property type="match status" value="1"/>
</dbReference>
<dbReference type="FunFam" id="3.30.160.60:FF:000100">
    <property type="entry name" value="Zinc finger 45-like"/>
    <property type="match status" value="2"/>
</dbReference>
<feature type="domain" description="C2H2-type" evidence="8">
    <location>
        <begin position="253"/>
        <end position="280"/>
    </location>
</feature>
<dbReference type="InterPro" id="IPR036236">
    <property type="entry name" value="Znf_C2H2_sf"/>
</dbReference>
<evidence type="ECO:0000256" key="7">
    <source>
        <dbReference type="PROSITE-ProRule" id="PRU00042"/>
    </source>
</evidence>
<dbReference type="GO" id="GO:0008270">
    <property type="term" value="F:zinc ion binding"/>
    <property type="evidence" value="ECO:0007669"/>
    <property type="project" value="UniProtKB-KW"/>
</dbReference>
<feature type="domain" description="C2H2-type" evidence="8">
    <location>
        <begin position="751"/>
        <end position="778"/>
    </location>
</feature>
<evidence type="ECO:0000256" key="3">
    <source>
        <dbReference type="ARBA" id="ARBA00022737"/>
    </source>
</evidence>
<keyword evidence="5" id="KW-0862">Zinc</keyword>
<feature type="domain" description="C2H2-type" evidence="8">
    <location>
        <begin position="665"/>
        <end position="692"/>
    </location>
</feature>
<comment type="subcellular location">
    <subcellularLocation>
        <location evidence="1">Nucleus</location>
    </subcellularLocation>
</comment>
<keyword evidence="4 7" id="KW-0863">Zinc-finger</keyword>
<dbReference type="PANTHER" id="PTHR24376:SF235">
    <property type="entry name" value="C2H2-TYPE DOMAIN-CONTAINING PROTEIN"/>
    <property type="match status" value="1"/>
</dbReference>
<feature type="domain" description="C2H2-type" evidence="8">
    <location>
        <begin position="883"/>
        <end position="910"/>
    </location>
</feature>
<feature type="domain" description="C2H2-type" evidence="8">
    <location>
        <begin position="779"/>
        <end position="806"/>
    </location>
</feature>
<keyword evidence="2" id="KW-0479">Metal-binding</keyword>
<sequence>MFVTMDAEVTVCEEEQINPIVGPSFSGHCSNSVQNDALLNFEGNAMVVYQADVELSEDISTPQVKCLEFYHDSEELNQVDLPSLSSSAIYLGNVSAELGTTSHVSSIGMYVETKPKDTNSNSHDNNNFPKVYQDNILKVDINVTSKPEGSVTSRNNNVKENVLEECDQEQTFYHHRFNATDNVTVKSENIEPSTTTDDESMAVEALQQLGGGDLLYSNLNSLQHCYICGSKFHSRDSFQKHLSLCAETGMAAHTCSVCRETFIRKSDLENHLVCHQVDRPYACKICSTLFCRKAELQNHMTCHNVTRPLKCPQCGTDFQRLSSLTNHMKIHNYPPGKAVGLFELRSDGKPVSMPSAQEVKLKYEESSAGVKPLQGIQPLTTLSLVTTPCFRPFNQPNLNQTGRDWDTNFQIISNTSEVLTTENKTSSLFLGTSVSHVNTTDTSLVSRPTEETSFSPASKVAVLPINNFNFSINQSVDENSLHNICNSPNHTSGQLVNCSKIEHLNTQIDKPQGGDNLVSKSDSNFCSVKVESMPYIVSQGCHPEEMFSTQSSEQDLHKAEDKRPHICRHCGTAFARLKALQSHVRLHEDNWGAPLYCKRCEENFPDEISLNRHQLRCTGPMTLPHENVNGSLQSTQNPTPPTGPYTKSFENGVRAVETKTKLGKHCCEECEKRFATKQKLFRHMWVHRRKQYVCEVCGCAVTSQQGLDEHRHAMHPGENRHICFQCGKSFVSRQGLWEHGRVHGRGPPAVFHCQQCSKQFTSRQGFLIHNRTHTGERPYGCKFCTKAFRDGGTLRKHERIHTGERPHACPLCHRAFNQKGEGKTTAERDSNPNLPVIGCPVHLEADTSNTLTTKAGALHVVLREHVRWVHAANKTNNGVPHIFSCQLCGQTLADREELCAHIVQHSDQMAAAAKALTTSSVENPNITKKELGEKTLTSETKPPSSTGMCADMAAQASSATDSYITSKYFIPNGPITINKPEGGVIVSRIKMESRDYVCDMCGEGFASKEGLLNHVLVHI</sequence>
<dbReference type="PROSITE" id="PS50157">
    <property type="entry name" value="ZINC_FINGER_C2H2_2"/>
    <property type="match status" value="11"/>
</dbReference>
<feature type="domain" description="C2H2-type" evidence="8">
    <location>
        <begin position="721"/>
        <end position="748"/>
    </location>
</feature>
<dbReference type="GO" id="GO:0000978">
    <property type="term" value="F:RNA polymerase II cis-regulatory region sequence-specific DNA binding"/>
    <property type="evidence" value="ECO:0007669"/>
    <property type="project" value="TreeGrafter"/>
</dbReference>
<evidence type="ECO:0000313" key="9">
    <source>
        <dbReference type="EMBL" id="CAD7408163.1"/>
    </source>
</evidence>
<dbReference type="Gene3D" id="3.30.160.60">
    <property type="entry name" value="Classic Zinc Finger"/>
    <property type="match status" value="8"/>
</dbReference>
<dbReference type="PANTHER" id="PTHR24376">
    <property type="entry name" value="ZINC FINGER PROTEIN"/>
    <property type="match status" value="1"/>
</dbReference>
<gene>
    <name evidence="9" type="ORF">TCEB3V08_LOCUS9399</name>
</gene>
<feature type="domain" description="C2H2-type" evidence="8">
    <location>
        <begin position="996"/>
        <end position="1019"/>
    </location>
</feature>
<feature type="domain" description="C2H2-type" evidence="8">
    <location>
        <begin position="692"/>
        <end position="720"/>
    </location>
</feature>
<accession>A0A7R9D506</accession>
<reference evidence="9" key="1">
    <citation type="submission" date="2020-11" db="EMBL/GenBank/DDBJ databases">
        <authorList>
            <person name="Tran Van P."/>
        </authorList>
    </citation>
    <scope>NUCLEOTIDE SEQUENCE</scope>
</reference>
<dbReference type="InterPro" id="IPR013087">
    <property type="entry name" value="Znf_C2H2_type"/>
</dbReference>
<feature type="domain" description="C2H2-type" evidence="8">
    <location>
        <begin position="281"/>
        <end position="308"/>
    </location>
</feature>
<organism evidence="9">
    <name type="scientific">Timema cristinae</name>
    <name type="common">Walking stick</name>
    <dbReference type="NCBI Taxonomy" id="61476"/>
    <lineage>
        <taxon>Eukaryota</taxon>
        <taxon>Metazoa</taxon>
        <taxon>Ecdysozoa</taxon>
        <taxon>Arthropoda</taxon>
        <taxon>Hexapoda</taxon>
        <taxon>Insecta</taxon>
        <taxon>Pterygota</taxon>
        <taxon>Neoptera</taxon>
        <taxon>Polyneoptera</taxon>
        <taxon>Phasmatodea</taxon>
        <taxon>Timematodea</taxon>
        <taxon>Timematoidea</taxon>
        <taxon>Timematidae</taxon>
        <taxon>Timema</taxon>
    </lineage>
</organism>
<feature type="domain" description="C2H2-type" evidence="8">
    <location>
        <begin position="309"/>
        <end position="331"/>
    </location>
</feature>
<evidence type="ECO:0000259" key="8">
    <source>
        <dbReference type="PROSITE" id="PS50157"/>
    </source>
</evidence>
<protein>
    <recommendedName>
        <fullName evidence="8">C2H2-type domain-containing protein</fullName>
    </recommendedName>
</protein>
<evidence type="ECO:0000256" key="6">
    <source>
        <dbReference type="ARBA" id="ARBA00023242"/>
    </source>
</evidence>
<proteinExistence type="predicted"/>
<dbReference type="AlphaFoldDB" id="A0A7R9D506"/>
<name>A0A7R9D506_TIMCR</name>
<dbReference type="SUPFAM" id="SSF57667">
    <property type="entry name" value="beta-beta-alpha zinc fingers"/>
    <property type="match status" value="7"/>
</dbReference>
<dbReference type="SMART" id="SM00355">
    <property type="entry name" value="ZnF_C2H2"/>
    <property type="match status" value="13"/>
</dbReference>
<evidence type="ECO:0000256" key="4">
    <source>
        <dbReference type="ARBA" id="ARBA00022771"/>
    </source>
</evidence>
<dbReference type="PROSITE" id="PS00028">
    <property type="entry name" value="ZINC_FINGER_C2H2_1"/>
    <property type="match status" value="11"/>
</dbReference>
<feature type="domain" description="C2H2-type" evidence="8">
    <location>
        <begin position="565"/>
        <end position="587"/>
    </location>
</feature>